<keyword evidence="5 9" id="KW-0963">Cytoplasm</keyword>
<evidence type="ECO:0000313" key="11">
    <source>
        <dbReference type="EMBL" id="MDN4495592.1"/>
    </source>
</evidence>
<protein>
    <recommendedName>
        <fullName evidence="9">Pyrrolidone-carboxylate peptidase</fullName>
        <ecNumber evidence="9">3.4.19.3</ecNumber>
    </recommendedName>
    <alternativeName>
        <fullName evidence="9">5-oxoprolyl-peptidase</fullName>
    </alternativeName>
    <alternativeName>
        <fullName evidence="9">Pyroglutamyl-peptidase I</fullName>
        <shortName evidence="9">PGP-I</shortName>
        <shortName evidence="9">Pyrase</shortName>
    </alternativeName>
</protein>
<dbReference type="InterPro" id="IPR000816">
    <property type="entry name" value="Peptidase_C15"/>
</dbReference>
<dbReference type="InterPro" id="IPR036440">
    <property type="entry name" value="Peptidase_C15-like_sf"/>
</dbReference>
<evidence type="ECO:0000256" key="10">
    <source>
        <dbReference type="PROSITE-ProRule" id="PRU10076"/>
    </source>
</evidence>
<evidence type="ECO:0000256" key="9">
    <source>
        <dbReference type="HAMAP-Rule" id="MF_00417"/>
    </source>
</evidence>
<dbReference type="PRINTS" id="PR00706">
    <property type="entry name" value="PYROGLUPTASE"/>
</dbReference>
<dbReference type="NCBIfam" id="TIGR00504">
    <property type="entry name" value="pyro_pdase"/>
    <property type="match status" value="1"/>
</dbReference>
<evidence type="ECO:0000256" key="8">
    <source>
        <dbReference type="ARBA" id="ARBA00022807"/>
    </source>
</evidence>
<dbReference type="PIRSF" id="PIRSF015592">
    <property type="entry name" value="Prld-crbxl_pptds"/>
    <property type="match status" value="1"/>
</dbReference>
<evidence type="ECO:0000256" key="4">
    <source>
        <dbReference type="ARBA" id="ARBA00006641"/>
    </source>
</evidence>
<dbReference type="EMBL" id="JAUHTQ010000026">
    <property type="protein sequence ID" value="MDN4495592.1"/>
    <property type="molecule type" value="Genomic_DNA"/>
</dbReference>
<comment type="caution">
    <text evidence="11">The sequence shown here is derived from an EMBL/GenBank/DDBJ whole genome shotgun (WGS) entry which is preliminary data.</text>
</comment>
<evidence type="ECO:0000256" key="5">
    <source>
        <dbReference type="ARBA" id="ARBA00022490"/>
    </source>
</evidence>
<dbReference type="EC" id="3.4.19.3" evidence="9"/>
<comment type="function">
    <text evidence="2 9">Removes 5-oxoproline from various penultimate amino acid residues except L-proline.</text>
</comment>
<dbReference type="Pfam" id="PF01470">
    <property type="entry name" value="Peptidase_C15"/>
    <property type="match status" value="1"/>
</dbReference>
<feature type="active site" evidence="9 10">
    <location>
        <position position="80"/>
    </location>
</feature>
<dbReference type="InterPro" id="IPR029762">
    <property type="entry name" value="PGP-I_bact-type"/>
</dbReference>
<sequence>MKKILLTGFEPFLDFKLNPTMQVVEALNGKVIEDYEICGRIMKVDFKESSNQLKEYINEVQPDLIISLGLAGGRYKITPERIAINMKDGEPDNNGFAPVDAKINEDGADAYLTNLPIRKMVERLKKEGYPAEVSNTAGTYLCNNIMYEGLAYAKQQGNVLAGFIHIPASFELAIQHGKIPGWNVRDLIKGVELCIEETVSCAND</sequence>
<comment type="catalytic activity">
    <reaction evidence="1 9 10">
        <text>Release of an N-terminal pyroglutamyl group from a polypeptide, the second amino acid generally not being Pro.</text>
        <dbReference type="EC" id="3.4.19.3"/>
    </reaction>
</comment>
<evidence type="ECO:0000256" key="7">
    <source>
        <dbReference type="ARBA" id="ARBA00022801"/>
    </source>
</evidence>
<dbReference type="InterPro" id="IPR033693">
    <property type="entry name" value="PGPEP1_Glu_AS"/>
</dbReference>
<dbReference type="PANTHER" id="PTHR23402:SF1">
    <property type="entry name" value="PYROGLUTAMYL-PEPTIDASE I"/>
    <property type="match status" value="1"/>
</dbReference>
<dbReference type="Gene3D" id="3.40.630.20">
    <property type="entry name" value="Peptidase C15, pyroglutamyl peptidase I-like"/>
    <property type="match status" value="1"/>
</dbReference>
<evidence type="ECO:0000256" key="1">
    <source>
        <dbReference type="ARBA" id="ARBA00001770"/>
    </source>
</evidence>
<organism evidence="11 12">
    <name type="scientific">Ureibacillus aquaedulcis</name>
    <dbReference type="NCBI Taxonomy" id="3058421"/>
    <lineage>
        <taxon>Bacteria</taxon>
        <taxon>Bacillati</taxon>
        <taxon>Bacillota</taxon>
        <taxon>Bacilli</taxon>
        <taxon>Bacillales</taxon>
        <taxon>Caryophanaceae</taxon>
        <taxon>Ureibacillus</taxon>
    </lineage>
</organism>
<accession>A0ABT8GW24</accession>
<dbReference type="PROSITE" id="PS01333">
    <property type="entry name" value="PYRASE_GLU"/>
    <property type="match status" value="1"/>
</dbReference>
<dbReference type="SUPFAM" id="SSF53182">
    <property type="entry name" value="Pyrrolidone carboxyl peptidase (pyroglutamate aminopeptidase)"/>
    <property type="match status" value="1"/>
</dbReference>
<dbReference type="NCBIfam" id="NF009676">
    <property type="entry name" value="PRK13197.1"/>
    <property type="match status" value="1"/>
</dbReference>
<evidence type="ECO:0000313" key="12">
    <source>
        <dbReference type="Proteomes" id="UP001172743"/>
    </source>
</evidence>
<dbReference type="CDD" id="cd00501">
    <property type="entry name" value="Peptidase_C15"/>
    <property type="match status" value="1"/>
</dbReference>
<feature type="active site" evidence="9">
    <location>
        <position position="165"/>
    </location>
</feature>
<name>A0ABT8GW24_9BACL</name>
<keyword evidence="7 9" id="KW-0378">Hydrolase</keyword>
<comment type="subcellular location">
    <subcellularLocation>
        <location evidence="3 9">Cytoplasm</location>
    </subcellularLocation>
</comment>
<dbReference type="GO" id="GO:0016920">
    <property type="term" value="F:pyroglutamyl-peptidase activity"/>
    <property type="evidence" value="ECO:0007669"/>
    <property type="project" value="UniProtKB-EC"/>
</dbReference>
<proteinExistence type="inferred from homology"/>
<dbReference type="HAMAP" id="MF_00417">
    <property type="entry name" value="Pyrrolid_peptidase"/>
    <property type="match status" value="1"/>
</dbReference>
<dbReference type="Proteomes" id="UP001172743">
    <property type="component" value="Unassembled WGS sequence"/>
</dbReference>
<evidence type="ECO:0000256" key="2">
    <source>
        <dbReference type="ARBA" id="ARBA00002280"/>
    </source>
</evidence>
<keyword evidence="8 9" id="KW-0788">Thiol protease</keyword>
<evidence type="ECO:0000256" key="6">
    <source>
        <dbReference type="ARBA" id="ARBA00022670"/>
    </source>
</evidence>
<dbReference type="PANTHER" id="PTHR23402">
    <property type="entry name" value="PROTEASE FAMILY C15 PYROGLUTAMYL-PEPTIDASE I-RELATED"/>
    <property type="match status" value="1"/>
</dbReference>
<feature type="active site" evidence="9">
    <location>
        <position position="142"/>
    </location>
</feature>
<reference evidence="11" key="1">
    <citation type="submission" date="2023-07" db="EMBL/GenBank/DDBJ databases">
        <title>Ureibacillus sp. isolated from freshwater well.</title>
        <authorList>
            <person name="Kirdat K."/>
            <person name="Bhatt A."/>
            <person name="Teware R."/>
            <person name="Bhavsar Y."/>
            <person name="Yadav A."/>
        </authorList>
    </citation>
    <scope>NUCLEOTIDE SEQUENCE</scope>
    <source>
        <strain evidence="11">BA0131</strain>
    </source>
</reference>
<gene>
    <name evidence="9 11" type="primary">pcp</name>
    <name evidence="11" type="ORF">QYB95_18795</name>
</gene>
<comment type="subunit">
    <text evidence="9">Homotetramer.</text>
</comment>
<dbReference type="RefSeq" id="WP_301139902.1">
    <property type="nucleotide sequence ID" value="NZ_JAUHTQ010000026.1"/>
</dbReference>
<keyword evidence="6 9" id="KW-0645">Protease</keyword>
<dbReference type="InterPro" id="IPR016125">
    <property type="entry name" value="Peptidase_C15-like"/>
</dbReference>
<keyword evidence="12" id="KW-1185">Reference proteome</keyword>
<comment type="similarity">
    <text evidence="4 9">Belongs to the peptidase C15 family.</text>
</comment>
<evidence type="ECO:0000256" key="3">
    <source>
        <dbReference type="ARBA" id="ARBA00004496"/>
    </source>
</evidence>